<protein>
    <submittedName>
        <fullName evidence="2">Uncharacterized protein</fullName>
    </submittedName>
</protein>
<feature type="region of interest" description="Disordered" evidence="1">
    <location>
        <begin position="1"/>
        <end position="26"/>
    </location>
</feature>
<gene>
    <name evidence="2" type="ORF">COY11_01735</name>
</gene>
<evidence type="ECO:0000313" key="3">
    <source>
        <dbReference type="Proteomes" id="UP000229805"/>
    </source>
</evidence>
<dbReference type="AlphaFoldDB" id="A0A2M7UIR5"/>
<evidence type="ECO:0000313" key="2">
    <source>
        <dbReference type="EMBL" id="PIZ71099.1"/>
    </source>
</evidence>
<organism evidence="2 3">
    <name type="scientific">Candidatus Portnoybacteria bacterium CG_4_10_14_0_2_um_filter_44_20</name>
    <dbReference type="NCBI Taxonomy" id="1974799"/>
    <lineage>
        <taxon>Bacteria</taxon>
        <taxon>Candidatus Portnoyibacteriota</taxon>
    </lineage>
</organism>
<dbReference type="EMBL" id="PFOG01000067">
    <property type="protein sequence ID" value="PIZ71099.1"/>
    <property type="molecule type" value="Genomic_DNA"/>
</dbReference>
<sequence length="303" mass="34005">MVKKDFEQQTEFSPEGAIEQEVNPEKRGKGEILESFINKGSRLYADARNLISSTLDRINPARVEKRNLRENLAKYQEATKDRRQMILNYRQGEGVAAMVVKKTTEGQAKEKTPFIEARGFIDCCGVVLQSKEGLGIVHISPTNVYEADQYPGVDLYMEVQKSNYAEHLAATLKTMCGKENEDDGWPSDYRGLRIDPQNEQESHLSIEEISKMQDSLKISIIGGDRYLAGVLKGTFERGWGTGAGGDKINLPQIKPDVYYCGGGDKDIIATEDPIFVRDNTARALYQPGAEEKWTMPYSMSGRF</sequence>
<name>A0A2M7UIR5_9BACT</name>
<proteinExistence type="predicted"/>
<dbReference type="Proteomes" id="UP000229805">
    <property type="component" value="Unassembled WGS sequence"/>
</dbReference>
<evidence type="ECO:0000256" key="1">
    <source>
        <dbReference type="SAM" id="MobiDB-lite"/>
    </source>
</evidence>
<reference evidence="3" key="1">
    <citation type="submission" date="2017-09" db="EMBL/GenBank/DDBJ databases">
        <title>Depth-based differentiation of microbial function through sediment-hosted aquifers and enrichment of novel symbionts in the deep terrestrial subsurface.</title>
        <authorList>
            <person name="Probst A.J."/>
            <person name="Ladd B."/>
            <person name="Jarett J.K."/>
            <person name="Geller-Mcgrath D.E."/>
            <person name="Sieber C.M.K."/>
            <person name="Emerson J.B."/>
            <person name="Anantharaman K."/>
            <person name="Thomas B.C."/>
            <person name="Malmstrom R."/>
            <person name="Stieglmeier M."/>
            <person name="Klingl A."/>
            <person name="Woyke T."/>
            <person name="Ryan C.M."/>
            <person name="Banfield J.F."/>
        </authorList>
    </citation>
    <scope>NUCLEOTIDE SEQUENCE [LARGE SCALE GENOMIC DNA]</scope>
</reference>
<accession>A0A2M7UIR5</accession>
<comment type="caution">
    <text evidence="2">The sequence shown here is derived from an EMBL/GenBank/DDBJ whole genome shotgun (WGS) entry which is preliminary data.</text>
</comment>